<protein>
    <submittedName>
        <fullName evidence="1">Uncharacterized protein</fullName>
    </submittedName>
</protein>
<keyword evidence="2" id="KW-1185">Reference proteome</keyword>
<evidence type="ECO:0000313" key="2">
    <source>
        <dbReference type="Proteomes" id="UP000271031"/>
    </source>
</evidence>
<dbReference type="AlphaFoldDB" id="A0A3M8DR77"/>
<dbReference type="Proteomes" id="UP000271031">
    <property type="component" value="Unassembled WGS sequence"/>
</dbReference>
<sequence length="355" mass="40866">MYVTKKIRSLGIHLPRMLLTFFMLFTTMIPNVTFASDEVNVPVDLKISPIKGKYSPSEEIQIEAVTKKEGETFDASLEIVFKEKKTIQLETKKIGNNYVSKATFKPENLGITIENVSVLYKIVMKDKDKTWIGSAEKLIRVDEMPIIGPSVDSDFTISPEKTLKVGKKIKFTVHTPYRGKLKEEGYFKFYLFNSVDNTQKVEKVRTYYDQKKNIYITTGYFTPKKEGVYTPFFLLHMYNDETNEVIVGNGVVKFTVTADSKINASISPQTATMKFGDEIYLLLTYKVFGIKSDQFIREYNYGVSEISKEYDEKEGVYKVLIKFKPDKKKMYDFEAKVKNPETNFEAITNAKINVE</sequence>
<gene>
    <name evidence="1" type="ORF">EDM56_12570</name>
</gene>
<comment type="caution">
    <text evidence="1">The sequence shown here is derived from an EMBL/GenBank/DDBJ whole genome shotgun (WGS) entry which is preliminary data.</text>
</comment>
<dbReference type="SUPFAM" id="SSF49842">
    <property type="entry name" value="TNF-like"/>
    <property type="match status" value="1"/>
</dbReference>
<accession>A0A3M8DR77</accession>
<evidence type="ECO:0000313" key="1">
    <source>
        <dbReference type="EMBL" id="RNB89979.1"/>
    </source>
</evidence>
<name>A0A3M8DR77_9BACL</name>
<organism evidence="1 2">
    <name type="scientific">Brevibacillus fluminis</name>
    <dbReference type="NCBI Taxonomy" id="511487"/>
    <lineage>
        <taxon>Bacteria</taxon>
        <taxon>Bacillati</taxon>
        <taxon>Bacillota</taxon>
        <taxon>Bacilli</taxon>
        <taxon>Bacillales</taxon>
        <taxon>Paenibacillaceae</taxon>
        <taxon>Brevibacillus</taxon>
    </lineage>
</organism>
<reference evidence="1 2" key="1">
    <citation type="submission" date="2018-10" db="EMBL/GenBank/DDBJ databases">
        <title>Phylogenomics of Brevibacillus.</title>
        <authorList>
            <person name="Dunlap C."/>
        </authorList>
    </citation>
    <scope>NUCLEOTIDE SEQUENCE [LARGE SCALE GENOMIC DNA]</scope>
    <source>
        <strain evidence="1 2">JCM 15716</strain>
    </source>
</reference>
<dbReference type="OrthoDB" id="2465670at2"/>
<proteinExistence type="predicted"/>
<dbReference type="EMBL" id="RHHQ01000008">
    <property type="protein sequence ID" value="RNB89979.1"/>
    <property type="molecule type" value="Genomic_DNA"/>
</dbReference>
<dbReference type="InterPro" id="IPR008983">
    <property type="entry name" value="Tumour_necrosis_fac-like_dom"/>
</dbReference>
<dbReference type="RefSeq" id="WP_122918232.1">
    <property type="nucleotide sequence ID" value="NZ_RHHQ01000008.1"/>
</dbReference>